<evidence type="ECO:0000256" key="1">
    <source>
        <dbReference type="SAM" id="SignalP"/>
    </source>
</evidence>
<dbReference type="Proteomes" id="UP000219331">
    <property type="component" value="Unassembled WGS sequence"/>
</dbReference>
<organism evidence="2 3">
    <name type="scientific">Stappia indica</name>
    <dbReference type="NCBI Taxonomy" id="538381"/>
    <lineage>
        <taxon>Bacteria</taxon>
        <taxon>Pseudomonadati</taxon>
        <taxon>Pseudomonadota</taxon>
        <taxon>Alphaproteobacteria</taxon>
        <taxon>Hyphomicrobiales</taxon>
        <taxon>Stappiaceae</taxon>
        <taxon>Stappia</taxon>
    </lineage>
</organism>
<protein>
    <submittedName>
        <fullName evidence="2">Uncharacterized protein</fullName>
    </submittedName>
</protein>
<proteinExistence type="predicted"/>
<dbReference type="AlphaFoldDB" id="A0A285TQ24"/>
<accession>A0A285TQ24</accession>
<name>A0A285TQ24_9HYPH</name>
<dbReference type="STRING" id="538381.GCA_001696535_00397"/>
<feature type="signal peptide" evidence="1">
    <location>
        <begin position="1"/>
        <end position="26"/>
    </location>
</feature>
<keyword evidence="1" id="KW-0732">Signal</keyword>
<keyword evidence="3" id="KW-1185">Reference proteome</keyword>
<evidence type="ECO:0000313" key="2">
    <source>
        <dbReference type="EMBL" id="SOC25192.1"/>
    </source>
</evidence>
<evidence type="ECO:0000313" key="3">
    <source>
        <dbReference type="Proteomes" id="UP000219331"/>
    </source>
</evidence>
<dbReference type="RefSeq" id="WP_097176422.1">
    <property type="nucleotide sequence ID" value="NZ_OBML01000014.1"/>
</dbReference>
<sequence>MTPRLALAIAGLAVSLAALPALPVRADPVSDLVAALPAELQGLTRLPGPEGSGTAFVVAREAQRDRLFVLREGKAPVEVSEAGELAARVAGLRSETDPHGVVAFVDMGDTTYELFLENDDTAGYLFQPASN</sequence>
<feature type="chain" id="PRO_5012538237" evidence="1">
    <location>
        <begin position="27"/>
        <end position="131"/>
    </location>
</feature>
<dbReference type="EMBL" id="OBML01000014">
    <property type="protein sequence ID" value="SOC25192.1"/>
    <property type="molecule type" value="Genomic_DNA"/>
</dbReference>
<reference evidence="2 3" key="1">
    <citation type="submission" date="2017-08" db="EMBL/GenBank/DDBJ databases">
        <authorList>
            <person name="de Groot N.N."/>
        </authorList>
    </citation>
    <scope>NUCLEOTIDE SEQUENCE [LARGE SCALE GENOMIC DNA]</scope>
    <source>
        <strain evidence="2 3">USBA 352</strain>
    </source>
</reference>
<dbReference type="OrthoDB" id="9909591at2"/>
<gene>
    <name evidence="2" type="ORF">SAMN05421512_1147</name>
</gene>